<organism evidence="1 2">
    <name type="scientific">Amycolatopsis thailandensis</name>
    <dbReference type="NCBI Taxonomy" id="589330"/>
    <lineage>
        <taxon>Bacteria</taxon>
        <taxon>Bacillati</taxon>
        <taxon>Actinomycetota</taxon>
        <taxon>Actinomycetes</taxon>
        <taxon>Pseudonocardiales</taxon>
        <taxon>Pseudonocardiaceae</taxon>
        <taxon>Amycolatopsis</taxon>
    </lineage>
</organism>
<dbReference type="OrthoDB" id="5185789at2"/>
<gene>
    <name evidence="1" type="ORF">CFP71_27310</name>
</gene>
<dbReference type="CDD" id="cd07821">
    <property type="entry name" value="PYR_PYL_RCAR_like"/>
    <property type="match status" value="1"/>
</dbReference>
<dbReference type="RefSeq" id="WP_093936807.1">
    <property type="nucleotide sequence ID" value="NZ_NMQT01000099.1"/>
</dbReference>
<dbReference type="InterPro" id="IPR019587">
    <property type="entry name" value="Polyketide_cyclase/dehydratase"/>
</dbReference>
<dbReference type="Gene3D" id="3.30.530.20">
    <property type="match status" value="1"/>
</dbReference>
<dbReference type="AlphaFoldDB" id="A0A229RVG6"/>
<dbReference type="InterPro" id="IPR023393">
    <property type="entry name" value="START-like_dom_sf"/>
</dbReference>
<reference evidence="1 2" key="1">
    <citation type="submission" date="2017-07" db="EMBL/GenBank/DDBJ databases">
        <title>Amycolatopsis thailandensis Genome sequencing and assembly.</title>
        <authorList>
            <person name="Kaur N."/>
            <person name="Mayilraj S."/>
        </authorList>
    </citation>
    <scope>NUCLEOTIDE SEQUENCE [LARGE SCALE GENOMIC DNA]</scope>
    <source>
        <strain evidence="1 2">JCM 16380</strain>
    </source>
</reference>
<evidence type="ECO:0000313" key="1">
    <source>
        <dbReference type="EMBL" id="OXM50652.1"/>
    </source>
</evidence>
<protein>
    <submittedName>
        <fullName evidence="1">MxaD family protein</fullName>
    </submittedName>
</protein>
<evidence type="ECO:0000313" key="2">
    <source>
        <dbReference type="Proteomes" id="UP000215223"/>
    </source>
</evidence>
<comment type="caution">
    <text evidence="1">The sequence shown here is derived from an EMBL/GenBank/DDBJ whole genome shotgun (WGS) entry which is preliminary data.</text>
</comment>
<dbReference type="Proteomes" id="UP000215223">
    <property type="component" value="Unassembled WGS sequence"/>
</dbReference>
<proteinExistence type="predicted"/>
<sequence length="154" mass="16648">MSSSGTQSYDVTAQSTAPPAAVWALLLDARSWPSWSGVGSLEVGASQGLSADGRDGVGAIRAFRTGKTVTKERITALDPERRFSYEGVDVPVMVDYQAAVELRETPGGGTRIRWHGTYRVGRGKALFFRWYLGRFMRAMATGLAEHAGGPARRP</sequence>
<name>A0A229RVG6_9PSEU</name>
<dbReference type="EMBL" id="NMQT01000099">
    <property type="protein sequence ID" value="OXM50652.1"/>
    <property type="molecule type" value="Genomic_DNA"/>
</dbReference>
<dbReference type="SUPFAM" id="SSF55961">
    <property type="entry name" value="Bet v1-like"/>
    <property type="match status" value="1"/>
</dbReference>
<accession>A0A229RVG6</accession>
<dbReference type="Pfam" id="PF10604">
    <property type="entry name" value="Polyketide_cyc2"/>
    <property type="match status" value="1"/>
</dbReference>
<keyword evidence="2" id="KW-1185">Reference proteome</keyword>